<keyword evidence="3" id="KW-1185">Reference proteome</keyword>
<evidence type="ECO:0000313" key="3">
    <source>
        <dbReference type="Proteomes" id="UP000035860"/>
    </source>
</evidence>
<feature type="region of interest" description="Disordered" evidence="1">
    <location>
        <begin position="60"/>
        <end position="83"/>
    </location>
</feature>
<proteinExistence type="predicted"/>
<name>A0A066UP77_9GAMM</name>
<sequence>MVLVFWIVSNVLCVYKPKEKPLEHSNGFYFYKLPILSFIPQYTPNASTAHTHHYRSCHKNIMPTKGDTTAPPRKTEQSQARPTPTLHFAFRYSLQMTIWQATPALSKTADRQPTQAWQW</sequence>
<comment type="caution">
    <text evidence="2">The sequence shown here is derived from an EMBL/GenBank/DDBJ whole genome shotgun (WGS) entry which is preliminary data.</text>
</comment>
<evidence type="ECO:0000256" key="1">
    <source>
        <dbReference type="SAM" id="MobiDB-lite"/>
    </source>
</evidence>
<evidence type="ECO:0000313" key="2">
    <source>
        <dbReference type="EMBL" id="KDN25969.1"/>
    </source>
</evidence>
<dbReference type="EMBL" id="AOMT01000005">
    <property type="protein sequence ID" value="KDN25969.1"/>
    <property type="molecule type" value="Genomic_DNA"/>
</dbReference>
<reference evidence="2 3" key="1">
    <citation type="journal article" date="2014" name="Genome Announc.">
        <title>Draft Genome Sequence of Moraxella bovoculi Strain 237T (ATCC BAA-1259T) Isolated from a Calf with Infectious Bovine Keratoconjunctivitis.</title>
        <authorList>
            <person name="Calcutt M.J."/>
            <person name="Foecking M.F."/>
            <person name="Martin N.T."/>
            <person name="Mhlanga-Mutangadura T."/>
            <person name="Reilly T.J."/>
        </authorList>
    </citation>
    <scope>NUCLEOTIDE SEQUENCE [LARGE SCALE GENOMIC DNA]</scope>
    <source>
        <strain evidence="2 3">237</strain>
    </source>
</reference>
<gene>
    <name evidence="2" type="ORF">MBO_02225</name>
</gene>
<accession>A0A066UP77</accession>
<dbReference type="AlphaFoldDB" id="A0A066UP77"/>
<dbReference type="Proteomes" id="UP000035860">
    <property type="component" value="Unassembled WGS sequence"/>
</dbReference>
<organism evidence="2 3">
    <name type="scientific">Moraxella bovoculi 237</name>
    <dbReference type="NCBI Taxonomy" id="743974"/>
    <lineage>
        <taxon>Bacteria</taxon>
        <taxon>Pseudomonadati</taxon>
        <taxon>Pseudomonadota</taxon>
        <taxon>Gammaproteobacteria</taxon>
        <taxon>Moraxellales</taxon>
        <taxon>Moraxellaceae</taxon>
        <taxon>Moraxella</taxon>
    </lineage>
</organism>
<protein>
    <submittedName>
        <fullName evidence="2">Uncharacterized protein</fullName>
    </submittedName>
</protein>